<dbReference type="RefSeq" id="WP_311717475.1">
    <property type="nucleotide sequence ID" value="NZ_JAVREZ010000012.1"/>
</dbReference>
<reference evidence="3" key="1">
    <citation type="submission" date="2023-07" db="EMBL/GenBank/DDBJ databases">
        <title>30 novel species of actinomycetes from the DSMZ collection.</title>
        <authorList>
            <person name="Nouioui I."/>
        </authorList>
    </citation>
    <scope>NUCLEOTIDE SEQUENCE [LARGE SCALE GENOMIC DNA]</scope>
    <source>
        <strain evidence="3">DSM 41640</strain>
    </source>
</reference>
<keyword evidence="1" id="KW-1133">Transmembrane helix</keyword>
<name>A0ABU2VGC4_9ACTN</name>
<keyword evidence="1" id="KW-0812">Transmembrane</keyword>
<accession>A0ABU2VGC4</accession>
<evidence type="ECO:0000313" key="2">
    <source>
        <dbReference type="EMBL" id="MDT0484622.1"/>
    </source>
</evidence>
<protein>
    <submittedName>
        <fullName evidence="2">Uncharacterized protein</fullName>
    </submittedName>
</protein>
<feature type="transmembrane region" description="Helical" evidence="1">
    <location>
        <begin position="12"/>
        <end position="36"/>
    </location>
</feature>
<organism evidence="2 3">
    <name type="scientific">Streptomyces doebereineriae</name>
    <dbReference type="NCBI Taxonomy" id="3075528"/>
    <lineage>
        <taxon>Bacteria</taxon>
        <taxon>Bacillati</taxon>
        <taxon>Actinomycetota</taxon>
        <taxon>Actinomycetes</taxon>
        <taxon>Kitasatosporales</taxon>
        <taxon>Streptomycetaceae</taxon>
        <taxon>Streptomyces</taxon>
    </lineage>
</organism>
<evidence type="ECO:0000256" key="1">
    <source>
        <dbReference type="SAM" id="Phobius"/>
    </source>
</evidence>
<sequence>MRQEVSSADGHPLVLVVRMLLAQAALAFLIIGVLLFAEGLIFFGADTALRHAVERAPFAGVAAALIVTIPRLVKARTGSGLEARSILGIERIDIPIPAASTPQGVEEALMAAPRVDGVTSLGDQRWHVILHAPARWLGTAHVAVTGDRLVVETAPRHPFFFPSWTGRRIAATLAEKLQR</sequence>
<dbReference type="EMBL" id="JAVREZ010000012">
    <property type="protein sequence ID" value="MDT0484622.1"/>
    <property type="molecule type" value="Genomic_DNA"/>
</dbReference>
<keyword evidence="3" id="KW-1185">Reference proteome</keyword>
<evidence type="ECO:0000313" key="3">
    <source>
        <dbReference type="Proteomes" id="UP001183824"/>
    </source>
</evidence>
<dbReference type="Proteomes" id="UP001183824">
    <property type="component" value="Unassembled WGS sequence"/>
</dbReference>
<proteinExistence type="predicted"/>
<keyword evidence="1" id="KW-0472">Membrane</keyword>
<comment type="caution">
    <text evidence="2">The sequence shown here is derived from an EMBL/GenBank/DDBJ whole genome shotgun (WGS) entry which is preliminary data.</text>
</comment>
<gene>
    <name evidence="2" type="ORF">RNB18_31305</name>
</gene>